<dbReference type="RefSeq" id="XP_069303980.1">
    <property type="nucleotide sequence ID" value="XM_069454545.1"/>
</dbReference>
<dbReference type="EMBL" id="JBHGVX010000008">
    <property type="protein sequence ID" value="KAL1793396.1"/>
    <property type="molecule type" value="Genomic_DNA"/>
</dbReference>
<feature type="region of interest" description="Disordered" evidence="1">
    <location>
        <begin position="1"/>
        <end position="73"/>
    </location>
</feature>
<feature type="compositionally biased region" description="Low complexity" evidence="1">
    <location>
        <begin position="62"/>
        <end position="73"/>
    </location>
</feature>
<evidence type="ECO:0000256" key="1">
    <source>
        <dbReference type="SAM" id="MobiDB-lite"/>
    </source>
</evidence>
<proteinExistence type="predicted"/>
<feature type="region of interest" description="Disordered" evidence="1">
    <location>
        <begin position="430"/>
        <end position="498"/>
    </location>
</feature>
<evidence type="ECO:0000313" key="3">
    <source>
        <dbReference type="Proteomes" id="UP001578633"/>
    </source>
</evidence>
<accession>A0ABR3UA62</accession>
<dbReference type="Proteomes" id="UP001578633">
    <property type="component" value="Chromosome 8"/>
</dbReference>
<feature type="compositionally biased region" description="Polar residues" evidence="1">
    <location>
        <begin position="137"/>
        <end position="147"/>
    </location>
</feature>
<comment type="caution">
    <text evidence="2">The sequence shown here is derived from an EMBL/GenBank/DDBJ whole genome shotgun (WGS) entry which is preliminary data.</text>
</comment>
<feature type="compositionally biased region" description="Polar residues" evidence="1">
    <location>
        <begin position="88"/>
        <end position="107"/>
    </location>
</feature>
<evidence type="ECO:0008006" key="4">
    <source>
        <dbReference type="Google" id="ProtNLM"/>
    </source>
</evidence>
<gene>
    <name evidence="2" type="ORF">ACET3X_008378</name>
</gene>
<reference evidence="2 3" key="1">
    <citation type="submission" date="2024-09" db="EMBL/GenBank/DDBJ databases">
        <title>T2T genomes of carrot and Alternaria dauci and their utility for understanding host-pathogen interaction during carrot leaf blight disease.</title>
        <authorList>
            <person name="Liu W."/>
            <person name="Xu S."/>
            <person name="Ou C."/>
            <person name="Liu X."/>
            <person name="Zhuang F."/>
            <person name="Deng X.W."/>
        </authorList>
    </citation>
    <scope>NUCLEOTIDE SEQUENCE [LARGE SCALE GENOMIC DNA]</scope>
    <source>
        <strain evidence="2 3">A2016</strain>
    </source>
</reference>
<feature type="compositionally biased region" description="Basic and acidic residues" evidence="1">
    <location>
        <begin position="466"/>
        <end position="476"/>
    </location>
</feature>
<feature type="compositionally biased region" description="Polar residues" evidence="1">
    <location>
        <begin position="221"/>
        <end position="244"/>
    </location>
</feature>
<evidence type="ECO:0000313" key="2">
    <source>
        <dbReference type="EMBL" id="KAL1793396.1"/>
    </source>
</evidence>
<name>A0ABR3UA62_9PLEO</name>
<dbReference type="GeneID" id="96088700"/>
<sequence>MMGSDWHLRRHPQPDPNRFPQQRTLPSFAELTSSSSDSVLHRPRDFVPPPANNADRPVSQITPPTTTTTTTSTTTTLAAIDFANSTPQASFTPINHASPHVSPTNTRIPPLAPEQQQQHHHHNQRFPLSLPQPTAAPYSNQDAAASSQPPPIAGLRQDSAISQHRFDNAKEAEPTAAASALAFSYFHPAVGNGRQSNASRPISHPAGPASPHSPASEYRSDQPSAETGTRNQNGATSPSSSSNAHAFAESPRSPEKARDANTEPASRRPLPSPTLDQTNGIGRHQRYNVRFNTVYTSENMPPNQRPRPDPHPTAPVPVETPEEQPSPEHTIKPSVEQAILAITTAAPPPMEDPAQLQQQNTPQVERCKNCGVRWKRPLPGENQFRLGSPAQNIREQTRLTEDYIKRLENHTKYADEAYAHWVRQHQMCAPAATSPPETEAAHKSRSRSIEDPSPASPPAHPVSAKRKSEIPHEASKYRKVVTFDPPSNPTPPVRSLGH</sequence>
<feature type="region of interest" description="Disordered" evidence="1">
    <location>
        <begin position="192"/>
        <end position="331"/>
    </location>
</feature>
<protein>
    <recommendedName>
        <fullName evidence="4">GATA-type domain-containing protein</fullName>
    </recommendedName>
</protein>
<feature type="compositionally biased region" description="Low complexity" evidence="1">
    <location>
        <begin position="203"/>
        <end position="216"/>
    </location>
</feature>
<organism evidence="2 3">
    <name type="scientific">Alternaria dauci</name>
    <dbReference type="NCBI Taxonomy" id="48095"/>
    <lineage>
        <taxon>Eukaryota</taxon>
        <taxon>Fungi</taxon>
        <taxon>Dikarya</taxon>
        <taxon>Ascomycota</taxon>
        <taxon>Pezizomycotina</taxon>
        <taxon>Dothideomycetes</taxon>
        <taxon>Pleosporomycetidae</taxon>
        <taxon>Pleosporales</taxon>
        <taxon>Pleosporineae</taxon>
        <taxon>Pleosporaceae</taxon>
        <taxon>Alternaria</taxon>
        <taxon>Alternaria sect. Porri</taxon>
    </lineage>
</organism>
<feature type="compositionally biased region" description="Polar residues" evidence="1">
    <location>
        <begin position="290"/>
        <end position="300"/>
    </location>
</feature>
<feature type="compositionally biased region" description="Polar residues" evidence="1">
    <location>
        <begin position="19"/>
        <end position="38"/>
    </location>
</feature>
<feature type="compositionally biased region" description="Basic and acidic residues" evidence="1">
    <location>
        <begin position="439"/>
        <end position="450"/>
    </location>
</feature>
<keyword evidence="3" id="KW-1185">Reference proteome</keyword>
<feature type="region of interest" description="Disordered" evidence="1">
    <location>
        <begin position="88"/>
        <end position="155"/>
    </location>
</feature>
<feature type="compositionally biased region" description="Basic and acidic residues" evidence="1">
    <location>
        <begin position="252"/>
        <end position="261"/>
    </location>
</feature>